<dbReference type="AlphaFoldDB" id="A0A0S3PR10"/>
<proteinExistence type="predicted"/>
<dbReference type="Proteomes" id="UP000236884">
    <property type="component" value="Chromosome"/>
</dbReference>
<name>A0A0S3PR10_9BRAD</name>
<accession>A0A0S3PR10</accession>
<protein>
    <submittedName>
        <fullName evidence="1">Uncharacterized protein</fullName>
    </submittedName>
</protein>
<reference evidence="1 2" key="1">
    <citation type="submission" date="2015-08" db="EMBL/GenBank/DDBJ databases">
        <title>Investigation of the bacterial diversity of lava forest soil.</title>
        <authorList>
            <person name="Lee J.S."/>
        </authorList>
    </citation>
    <scope>NUCLEOTIDE SEQUENCE [LARGE SCALE GENOMIC DNA]</scope>
    <source>
        <strain evidence="1 2">GJW-30</strain>
    </source>
</reference>
<dbReference type="RefSeq" id="WP_157746689.1">
    <property type="nucleotide sequence ID" value="NZ_AP014946.1"/>
</dbReference>
<evidence type="ECO:0000313" key="1">
    <source>
        <dbReference type="EMBL" id="BAT58402.1"/>
    </source>
</evidence>
<sequence length="53" mass="5683">MPVFHPHGVAAQAVPVLASRGGVFATLKAIYDSFLEARAMQSAAFKRGLLINR</sequence>
<evidence type="ECO:0000313" key="2">
    <source>
        <dbReference type="Proteomes" id="UP000236884"/>
    </source>
</evidence>
<dbReference type="KEGG" id="vgo:GJW-30_1_00927"/>
<gene>
    <name evidence="1" type="ORF">GJW-30_1_00927</name>
</gene>
<organism evidence="1 2">
    <name type="scientific">Variibacter gotjawalensis</name>
    <dbReference type="NCBI Taxonomy" id="1333996"/>
    <lineage>
        <taxon>Bacteria</taxon>
        <taxon>Pseudomonadati</taxon>
        <taxon>Pseudomonadota</taxon>
        <taxon>Alphaproteobacteria</taxon>
        <taxon>Hyphomicrobiales</taxon>
        <taxon>Nitrobacteraceae</taxon>
        <taxon>Variibacter</taxon>
    </lineage>
</organism>
<keyword evidence="2" id="KW-1185">Reference proteome</keyword>
<dbReference type="EMBL" id="AP014946">
    <property type="protein sequence ID" value="BAT58402.1"/>
    <property type="molecule type" value="Genomic_DNA"/>
</dbReference>